<reference evidence="10" key="1">
    <citation type="submission" date="2023-08" db="EMBL/GenBank/DDBJ databases">
        <authorList>
            <person name="Chen Y."/>
            <person name="Shah S."/>
            <person name="Dougan E. K."/>
            <person name="Thang M."/>
            <person name="Chan C."/>
        </authorList>
    </citation>
    <scope>NUCLEOTIDE SEQUENCE</scope>
</reference>
<sequence length="1015" mass="108558">AAQMSRAAIVGGTLLVLALALALIAALTDTAVPRRLSEVTGGRPVCSLTNRPCHQTQCCAMRHDRCFQQFGERSYCRASCSPKNGWSCAQPFAHPLAKARQTEHWPDLVAVCSAGMVLVDTAAFRVKYNSTCETYCRMGAAPAVSFPLFGLEGPGYGKLRSCPGDKGGKYLGSICECSLPDRPLESDSGWVPNVEFGSGCEFLPRSVSNPASLANLCMKSCPASFRTAPAFRLAGCFLLLQTSHAWLSNPFAAKAPSIYSIPLKKQYVPVQKDGKTIAYKTAYFGEVHVGTPSQTFTVVFDTGSGHLILPSTGCASPACLKHQRYNRSSSHSAVDIEYDGTKLRADAVERDQVAIAFGTGEVQGEFVSEDVCMSRGAGSAEGCVNLRVVLASRMTEDPFSHFDFDGVLGLGLETLALSPEFSFFGQMLRQNPRMEPRFSVFLAQNEGVDSVISFGGHEEKFADTEIQWVPVAMTELGYWQVNLKSVKVGDQVLEDCEDGTCRAILDTGTSLLGVPRQAVRTMHRMLARPVGEEKANEPGIDCRRLPGAQLDFELAGGVMSLQPEDYSRQRINRFGGQPGLQTLLALRLAGLLVQLGLEASRVCKTLLALRLAGLLVQLGLEASGVCKTLLALRLAGLLVQLGLEASRVCKTLLALRLAGLLVQLGLEASRVCKTLLALRLAGLLGQLGLEASGVCKTLLALRLAGLLVQLGLEASGVCKTLLALRLALMAQTLQEVCQMLLNAVTQASWFLVRTSAPSDVTGHLPAVPVTAGGQMKAGLSQGAPGPAVKFIVPHTPPPKSSAPKPPPPVPVKAKPAWPEASEVLQPLLALGLPRGQRGLATYVGCGVTLRPARSCNLCWLWGCLEASEVLQPLLVLGLSKVWWPLLALRSYNLCWLWGCLKTSKVLQPLLAWLPRGQRGLATYVGCGVALRPTKSWNLCCLWGCLETSEVLQTVLAFCWLWGCLGASEVSSTGLGLKASKVSQPLLALASPRPATVQPPLVPRGQRGLTLSLGLP</sequence>
<evidence type="ECO:0000256" key="7">
    <source>
        <dbReference type="SAM" id="MobiDB-lite"/>
    </source>
</evidence>
<proteinExistence type="inferred from homology"/>
<dbReference type="GO" id="GO:0004190">
    <property type="term" value="F:aspartic-type endopeptidase activity"/>
    <property type="evidence" value="ECO:0007669"/>
    <property type="project" value="UniProtKB-KW"/>
</dbReference>
<evidence type="ECO:0000256" key="2">
    <source>
        <dbReference type="ARBA" id="ARBA00022670"/>
    </source>
</evidence>
<evidence type="ECO:0000256" key="4">
    <source>
        <dbReference type="ARBA" id="ARBA00022801"/>
    </source>
</evidence>
<evidence type="ECO:0000313" key="11">
    <source>
        <dbReference type="Proteomes" id="UP001178507"/>
    </source>
</evidence>
<dbReference type="Pfam" id="PF00026">
    <property type="entry name" value="Asp"/>
    <property type="match status" value="1"/>
</dbReference>
<dbReference type="Proteomes" id="UP001178507">
    <property type="component" value="Unassembled WGS sequence"/>
</dbReference>
<dbReference type="PANTHER" id="PTHR47966">
    <property type="entry name" value="BETA-SITE APP-CLEAVING ENZYME, ISOFORM A-RELATED"/>
    <property type="match status" value="1"/>
</dbReference>
<evidence type="ECO:0000256" key="8">
    <source>
        <dbReference type="SAM" id="SignalP"/>
    </source>
</evidence>
<feature type="compositionally biased region" description="Pro residues" evidence="7">
    <location>
        <begin position="794"/>
        <end position="810"/>
    </location>
</feature>
<dbReference type="CDD" id="cd05471">
    <property type="entry name" value="pepsin_like"/>
    <property type="match status" value="1"/>
</dbReference>
<feature type="chain" id="PRO_5041207625" description="Peptidase A1 domain-containing protein" evidence="8">
    <location>
        <begin position="31"/>
        <end position="1015"/>
    </location>
</feature>
<evidence type="ECO:0000256" key="6">
    <source>
        <dbReference type="PIRSR" id="PIRSR601461-2"/>
    </source>
</evidence>
<evidence type="ECO:0000256" key="5">
    <source>
        <dbReference type="PIRSR" id="PIRSR601461-1"/>
    </source>
</evidence>
<dbReference type="InterPro" id="IPR034164">
    <property type="entry name" value="Pepsin-like_dom"/>
</dbReference>
<protein>
    <recommendedName>
        <fullName evidence="9">Peptidase A1 domain-containing protein</fullName>
    </recommendedName>
</protein>
<dbReference type="InterPro" id="IPR033121">
    <property type="entry name" value="PEPTIDASE_A1"/>
</dbReference>
<keyword evidence="8" id="KW-0732">Signal</keyword>
<comment type="similarity">
    <text evidence="1">Belongs to the peptidase A1 family.</text>
</comment>
<feature type="active site" evidence="5">
    <location>
        <position position="301"/>
    </location>
</feature>
<keyword evidence="4" id="KW-0378">Hydrolase</keyword>
<evidence type="ECO:0000256" key="1">
    <source>
        <dbReference type="ARBA" id="ARBA00007447"/>
    </source>
</evidence>
<dbReference type="InterPro" id="IPR021109">
    <property type="entry name" value="Peptidase_aspartic_dom_sf"/>
</dbReference>
<accession>A0AA36HX68</accession>
<dbReference type="EMBL" id="CAUJNA010000414">
    <property type="protein sequence ID" value="CAJ1376731.1"/>
    <property type="molecule type" value="Genomic_DNA"/>
</dbReference>
<feature type="signal peptide" evidence="8">
    <location>
        <begin position="1"/>
        <end position="30"/>
    </location>
</feature>
<dbReference type="FunFam" id="2.40.70.10:FF:000115">
    <property type="entry name" value="Lysosomal aspartic protease"/>
    <property type="match status" value="1"/>
</dbReference>
<feature type="region of interest" description="Disordered" evidence="7">
    <location>
        <begin position="793"/>
        <end position="814"/>
    </location>
</feature>
<keyword evidence="11" id="KW-1185">Reference proteome</keyword>
<dbReference type="Gene3D" id="2.40.70.10">
    <property type="entry name" value="Acid Proteases"/>
    <property type="match status" value="2"/>
</dbReference>
<dbReference type="PROSITE" id="PS51767">
    <property type="entry name" value="PEPTIDASE_A1"/>
    <property type="match status" value="1"/>
</dbReference>
<evidence type="ECO:0000313" key="10">
    <source>
        <dbReference type="EMBL" id="CAJ1376731.1"/>
    </source>
</evidence>
<evidence type="ECO:0000256" key="3">
    <source>
        <dbReference type="ARBA" id="ARBA00022750"/>
    </source>
</evidence>
<keyword evidence="3" id="KW-0064">Aspartyl protease</keyword>
<dbReference type="PANTHER" id="PTHR47966:SF51">
    <property type="entry name" value="BETA-SITE APP-CLEAVING ENZYME, ISOFORM A-RELATED"/>
    <property type="match status" value="1"/>
</dbReference>
<dbReference type="PRINTS" id="PR00792">
    <property type="entry name" value="PEPSIN"/>
</dbReference>
<gene>
    <name evidence="10" type="ORF">EVOR1521_LOCUS5714</name>
</gene>
<organism evidence="10 11">
    <name type="scientific">Effrenium voratum</name>
    <dbReference type="NCBI Taxonomy" id="2562239"/>
    <lineage>
        <taxon>Eukaryota</taxon>
        <taxon>Sar</taxon>
        <taxon>Alveolata</taxon>
        <taxon>Dinophyceae</taxon>
        <taxon>Suessiales</taxon>
        <taxon>Symbiodiniaceae</taxon>
        <taxon>Effrenium</taxon>
    </lineage>
</organism>
<evidence type="ECO:0000259" key="9">
    <source>
        <dbReference type="PROSITE" id="PS51767"/>
    </source>
</evidence>
<feature type="domain" description="Peptidase A1" evidence="9">
    <location>
        <begin position="283"/>
        <end position="615"/>
    </location>
</feature>
<comment type="caution">
    <text evidence="10">The sequence shown here is derived from an EMBL/GenBank/DDBJ whole genome shotgun (WGS) entry which is preliminary data.</text>
</comment>
<dbReference type="SUPFAM" id="SSF50630">
    <property type="entry name" value="Acid proteases"/>
    <property type="match status" value="1"/>
</dbReference>
<feature type="active site" evidence="5">
    <location>
        <position position="506"/>
    </location>
</feature>
<keyword evidence="6" id="KW-1015">Disulfide bond</keyword>
<dbReference type="InterPro" id="IPR001461">
    <property type="entry name" value="Aspartic_peptidase_A1"/>
</dbReference>
<name>A0AA36HX68_9DINO</name>
<feature type="disulfide bond" evidence="6">
    <location>
        <begin position="314"/>
        <end position="319"/>
    </location>
</feature>
<keyword evidence="2" id="KW-0645">Protease</keyword>
<feature type="non-terminal residue" evidence="10">
    <location>
        <position position="1015"/>
    </location>
</feature>
<dbReference type="GO" id="GO:0016485">
    <property type="term" value="P:protein processing"/>
    <property type="evidence" value="ECO:0007669"/>
    <property type="project" value="UniProtKB-ARBA"/>
</dbReference>
<dbReference type="AlphaFoldDB" id="A0AA36HX68"/>